<dbReference type="Pfam" id="PF13639">
    <property type="entry name" value="zf-RING_2"/>
    <property type="match status" value="1"/>
</dbReference>
<name>A0ABQ7X7Y5_BRANA</name>
<comment type="caution">
    <text evidence="8">The sequence shown here is derived from an EMBL/GenBank/DDBJ whole genome shotgun (WGS) entry which is preliminary data.</text>
</comment>
<dbReference type="EC" id="2.3.2.27" evidence="2"/>
<reference evidence="8 9" key="1">
    <citation type="submission" date="2021-05" db="EMBL/GenBank/DDBJ databases">
        <title>Genome Assembly of Synthetic Allotetraploid Brassica napus Reveals Homoeologous Exchanges between Subgenomes.</title>
        <authorList>
            <person name="Davis J.T."/>
        </authorList>
    </citation>
    <scope>NUCLEOTIDE SEQUENCE [LARGE SCALE GENOMIC DNA]</scope>
    <source>
        <strain evidence="9">cv. Da-Ae</strain>
        <tissue evidence="8">Seedling</tissue>
    </source>
</reference>
<protein>
    <recommendedName>
        <fullName evidence="2">RING-type E3 ubiquitin transferase</fullName>
        <ecNumber evidence="2">2.3.2.27</ecNumber>
    </recommendedName>
</protein>
<dbReference type="PANTHER" id="PTHR15710:SF122">
    <property type="entry name" value="GENOME ASSEMBLY, CHROMOSOME: A03"/>
    <property type="match status" value="1"/>
</dbReference>
<accession>A0ABQ7X7Y5</accession>
<dbReference type="Proteomes" id="UP000824890">
    <property type="component" value="Unassembled WGS sequence"/>
</dbReference>
<proteinExistence type="predicted"/>
<dbReference type="PANTHER" id="PTHR15710">
    <property type="entry name" value="E3 UBIQUITIN-PROTEIN LIGASE PRAJA"/>
    <property type="match status" value="1"/>
</dbReference>
<dbReference type="SMART" id="SM00184">
    <property type="entry name" value="RING"/>
    <property type="match status" value="1"/>
</dbReference>
<keyword evidence="9" id="KW-1185">Reference proteome</keyword>
<gene>
    <name evidence="8" type="ORF">HID58_094906</name>
</gene>
<keyword evidence="5" id="KW-0862">Zinc</keyword>
<evidence type="ECO:0000313" key="8">
    <source>
        <dbReference type="EMBL" id="KAH0851216.1"/>
    </source>
</evidence>
<organism evidence="8 9">
    <name type="scientific">Brassica napus</name>
    <name type="common">Rape</name>
    <dbReference type="NCBI Taxonomy" id="3708"/>
    <lineage>
        <taxon>Eukaryota</taxon>
        <taxon>Viridiplantae</taxon>
        <taxon>Streptophyta</taxon>
        <taxon>Embryophyta</taxon>
        <taxon>Tracheophyta</taxon>
        <taxon>Spermatophyta</taxon>
        <taxon>Magnoliopsida</taxon>
        <taxon>eudicotyledons</taxon>
        <taxon>Gunneridae</taxon>
        <taxon>Pentapetalae</taxon>
        <taxon>rosids</taxon>
        <taxon>malvids</taxon>
        <taxon>Brassicales</taxon>
        <taxon>Brassicaceae</taxon>
        <taxon>Brassiceae</taxon>
        <taxon>Brassica</taxon>
    </lineage>
</organism>
<comment type="catalytic activity">
    <reaction evidence="1">
        <text>S-ubiquitinyl-[E2 ubiquitin-conjugating enzyme]-L-cysteine + [acceptor protein]-L-lysine = [E2 ubiquitin-conjugating enzyme]-L-cysteine + N(6)-ubiquitinyl-[acceptor protein]-L-lysine.</text>
        <dbReference type="EC" id="2.3.2.27"/>
    </reaction>
</comment>
<evidence type="ECO:0000313" key="9">
    <source>
        <dbReference type="Proteomes" id="UP000824890"/>
    </source>
</evidence>
<evidence type="ECO:0000256" key="1">
    <source>
        <dbReference type="ARBA" id="ARBA00000900"/>
    </source>
</evidence>
<evidence type="ECO:0000256" key="4">
    <source>
        <dbReference type="ARBA" id="ARBA00022771"/>
    </source>
</evidence>
<dbReference type="InterPro" id="IPR013083">
    <property type="entry name" value="Znf_RING/FYVE/PHD"/>
</dbReference>
<dbReference type="Gene3D" id="3.30.40.10">
    <property type="entry name" value="Zinc/RING finger domain, C3HC4 (zinc finger)"/>
    <property type="match status" value="1"/>
</dbReference>
<dbReference type="PROSITE" id="PS50089">
    <property type="entry name" value="ZF_RING_2"/>
    <property type="match status" value="1"/>
</dbReference>
<keyword evidence="3" id="KW-0479">Metal-binding</keyword>
<evidence type="ECO:0000256" key="2">
    <source>
        <dbReference type="ARBA" id="ARBA00012483"/>
    </source>
</evidence>
<dbReference type="SUPFAM" id="SSF57850">
    <property type="entry name" value="RING/U-box"/>
    <property type="match status" value="1"/>
</dbReference>
<evidence type="ECO:0000256" key="5">
    <source>
        <dbReference type="ARBA" id="ARBA00022833"/>
    </source>
</evidence>
<feature type="domain" description="RING-type" evidence="7">
    <location>
        <begin position="166"/>
        <end position="207"/>
    </location>
</feature>
<sequence length="243" mass="27801">MLFLDTFAVVPASGQKRWKHREWFMVVMHSKEVDGPFASSPKFIRTGPIHEIVCCCILFGRGIRLQGEDLRRGGACIHCGNTFLERLCENVDLNPFDLFGLAIQESRNRRDNRRRSVLENQLSFQELFNRLSAQDRRGPPPASLTVINSMPKIKIRKKHLGLDSCCPVCQDRFEVGSFARKMPCKHIYHSECIVPWLVQHNSCPVCRKELPEDGNNGRKNPFLYLWPFTSSGAASNYNGPPFH</sequence>
<dbReference type="InterPro" id="IPR001841">
    <property type="entry name" value="Znf_RING"/>
</dbReference>
<evidence type="ECO:0000256" key="6">
    <source>
        <dbReference type="PROSITE-ProRule" id="PRU00175"/>
    </source>
</evidence>
<dbReference type="EMBL" id="JAGKQM010001817">
    <property type="protein sequence ID" value="KAH0851216.1"/>
    <property type="molecule type" value="Genomic_DNA"/>
</dbReference>
<keyword evidence="4 6" id="KW-0863">Zinc-finger</keyword>
<evidence type="ECO:0000256" key="3">
    <source>
        <dbReference type="ARBA" id="ARBA00022723"/>
    </source>
</evidence>
<evidence type="ECO:0000259" key="7">
    <source>
        <dbReference type="PROSITE" id="PS50089"/>
    </source>
</evidence>